<feature type="chain" id="PRO_5008148808" evidence="1">
    <location>
        <begin position="23"/>
        <end position="208"/>
    </location>
</feature>
<dbReference type="PANTHER" id="PTHR10662:SF22">
    <property type="entry name" value="NUCLEAR RNA EXPORT FACTOR 1"/>
    <property type="match status" value="1"/>
</dbReference>
<dbReference type="SUPFAM" id="SSF52058">
    <property type="entry name" value="L domain-like"/>
    <property type="match status" value="1"/>
</dbReference>
<dbReference type="GO" id="GO:0005634">
    <property type="term" value="C:nucleus"/>
    <property type="evidence" value="ECO:0007669"/>
    <property type="project" value="TreeGrafter"/>
</dbReference>
<dbReference type="WBParaSite" id="GPUH_0002276301-mRNA-1">
    <property type="protein sequence ID" value="GPUH_0002276301-mRNA-1"/>
    <property type="gene ID" value="GPUH_0002276301"/>
</dbReference>
<evidence type="ECO:0000256" key="1">
    <source>
        <dbReference type="SAM" id="SignalP"/>
    </source>
</evidence>
<evidence type="ECO:0000313" key="3">
    <source>
        <dbReference type="WBParaSite" id="GPUH_0002276301-mRNA-1"/>
    </source>
</evidence>
<dbReference type="GO" id="GO:0016973">
    <property type="term" value="P:poly(A)+ mRNA export from nucleus"/>
    <property type="evidence" value="ECO:0007669"/>
    <property type="project" value="TreeGrafter"/>
</dbReference>
<dbReference type="InterPro" id="IPR032675">
    <property type="entry name" value="LRR_dom_sf"/>
</dbReference>
<dbReference type="InterPro" id="IPR030217">
    <property type="entry name" value="NXF_fam"/>
</dbReference>
<dbReference type="PROSITE" id="PS51450">
    <property type="entry name" value="LRR"/>
    <property type="match status" value="1"/>
</dbReference>
<feature type="domain" description="NXF1/2/3/5-like leucine-rich repeat" evidence="2">
    <location>
        <begin position="66"/>
        <end position="188"/>
    </location>
</feature>
<dbReference type="InterPro" id="IPR057125">
    <property type="entry name" value="NXF1/2/3/5-like_LRR"/>
</dbReference>
<dbReference type="InterPro" id="IPR001611">
    <property type="entry name" value="Leu-rich_rpt"/>
</dbReference>
<dbReference type="AlphaFoldDB" id="A0A183EP45"/>
<accession>A0A183EP45</accession>
<evidence type="ECO:0000259" key="2">
    <source>
        <dbReference type="Pfam" id="PF24048"/>
    </source>
</evidence>
<keyword evidence="1" id="KW-0732">Signal</keyword>
<dbReference type="PANTHER" id="PTHR10662">
    <property type="entry name" value="NUCLEAR RNA EXPORT FACTOR"/>
    <property type="match status" value="1"/>
</dbReference>
<dbReference type="GO" id="GO:0003723">
    <property type="term" value="F:RNA binding"/>
    <property type="evidence" value="ECO:0007669"/>
    <property type="project" value="TreeGrafter"/>
</dbReference>
<reference evidence="3" key="1">
    <citation type="submission" date="2016-06" db="UniProtKB">
        <authorList>
            <consortium name="WormBaseParasite"/>
        </authorList>
    </citation>
    <scope>IDENTIFICATION</scope>
</reference>
<sequence length="208" mass="24078">LKLYAILFKYLWQHFFFQTAAAIQAISRRIRDPSTNIPITILSSRMSAGFTTIPFSEKQLIEECLKKRYSAATHSLDLSEFGLDELFRSRSLHLALSRNSIMMTVVELIDKHYGDVTALSMKGNRLRFLDFFACLLYRIKNVKTLDLSANQIEKESELEKLRGWPVETFFLENNPMCGGYASADAYLRLTIAYQKHFFFVTLIIYYPG</sequence>
<protein>
    <submittedName>
        <fullName evidence="3">Leucine-rich repeat-containing protein</fullName>
    </submittedName>
</protein>
<organism evidence="3">
    <name type="scientific">Gongylonema pulchrum</name>
    <dbReference type="NCBI Taxonomy" id="637853"/>
    <lineage>
        <taxon>Eukaryota</taxon>
        <taxon>Metazoa</taxon>
        <taxon>Ecdysozoa</taxon>
        <taxon>Nematoda</taxon>
        <taxon>Chromadorea</taxon>
        <taxon>Rhabditida</taxon>
        <taxon>Spirurina</taxon>
        <taxon>Spiruromorpha</taxon>
        <taxon>Spiruroidea</taxon>
        <taxon>Gongylonematidae</taxon>
        <taxon>Gongylonema</taxon>
    </lineage>
</organism>
<feature type="signal peptide" evidence="1">
    <location>
        <begin position="1"/>
        <end position="22"/>
    </location>
</feature>
<dbReference type="Gene3D" id="3.80.10.10">
    <property type="entry name" value="Ribonuclease Inhibitor"/>
    <property type="match status" value="1"/>
</dbReference>
<name>A0A183EP45_9BILA</name>
<dbReference type="Pfam" id="PF24048">
    <property type="entry name" value="LRR_NXF1-5"/>
    <property type="match status" value="1"/>
</dbReference>
<proteinExistence type="predicted"/>